<keyword evidence="2" id="KW-1185">Reference proteome</keyword>
<proteinExistence type="predicted"/>
<reference evidence="1 2" key="1">
    <citation type="submission" date="2018-05" db="EMBL/GenBank/DDBJ databases">
        <title>Chitinophaga sp. nov., isolated from rhizosphere soil of Alhagi.</title>
        <authorList>
            <person name="Liu Y."/>
        </authorList>
    </citation>
    <scope>NUCLEOTIDE SEQUENCE [LARGE SCALE GENOMIC DNA]</scope>
    <source>
        <strain evidence="1 2">T22</strain>
    </source>
</reference>
<evidence type="ECO:0000313" key="1">
    <source>
        <dbReference type="EMBL" id="AWO01678.1"/>
    </source>
</evidence>
<gene>
    <name evidence="1" type="ORF">DLD77_08195</name>
</gene>
<accession>A0ABN5LVC2</accession>
<name>A0ABN5LVC2_9BACT</name>
<organism evidence="1 2">
    <name type="scientific">Chitinophaga alhagiae</name>
    <dbReference type="NCBI Taxonomy" id="2203219"/>
    <lineage>
        <taxon>Bacteria</taxon>
        <taxon>Pseudomonadati</taxon>
        <taxon>Bacteroidota</taxon>
        <taxon>Chitinophagia</taxon>
        <taxon>Chitinophagales</taxon>
        <taxon>Chitinophagaceae</taxon>
        <taxon>Chitinophaga</taxon>
    </lineage>
</organism>
<protein>
    <recommendedName>
        <fullName evidence="3">Nuclear transport factor 2 family protein</fullName>
    </recommendedName>
</protein>
<evidence type="ECO:0000313" key="2">
    <source>
        <dbReference type="Proteomes" id="UP000246099"/>
    </source>
</evidence>
<dbReference type="EMBL" id="CP029600">
    <property type="protein sequence ID" value="AWO01678.1"/>
    <property type="molecule type" value="Genomic_DNA"/>
</dbReference>
<sequence length="132" mass="14793">MLLGGKAQRASAPALKEFEAFWKKLHTAIIKKDYQALSQYTEFPLVVKKNLADTTVQTVGREEFPVFFNGYLELPAAGDFGNKYGLLRARKTLNEDDMALVTDDSASVGDFEFQKVNGGWKLVYVYATAEEE</sequence>
<evidence type="ECO:0008006" key="3">
    <source>
        <dbReference type="Google" id="ProtNLM"/>
    </source>
</evidence>
<dbReference type="Proteomes" id="UP000246099">
    <property type="component" value="Chromosome"/>
</dbReference>